<evidence type="ECO:0000313" key="3">
    <source>
        <dbReference type="Proteomes" id="UP001373714"/>
    </source>
</evidence>
<evidence type="ECO:0000313" key="2">
    <source>
        <dbReference type="EMBL" id="KAK6360885.1"/>
    </source>
</evidence>
<keyword evidence="3" id="KW-1185">Reference proteome</keyword>
<comment type="caution">
    <text evidence="2">The sequence shown here is derived from an EMBL/GenBank/DDBJ whole genome shotgun (WGS) entry which is preliminary data.</text>
</comment>
<proteinExistence type="predicted"/>
<sequence length="82" mass="9213">MNDSEEALWGGKHWCRWVKSLVVSYGDNSVSLTSTCCVREKWEEGLDKTAEIAEVEEPRNVSVETHQRAPGYVLGEGVDKTE</sequence>
<gene>
    <name evidence="2" type="ORF">TWF730_006999</name>
</gene>
<protein>
    <submittedName>
        <fullName evidence="2">Uncharacterized protein</fullName>
    </submittedName>
</protein>
<name>A0AAV9VFY5_9PEZI</name>
<evidence type="ECO:0000256" key="1">
    <source>
        <dbReference type="SAM" id="MobiDB-lite"/>
    </source>
</evidence>
<dbReference type="Proteomes" id="UP001373714">
    <property type="component" value="Unassembled WGS sequence"/>
</dbReference>
<dbReference type="EMBL" id="JAVHNS010000003">
    <property type="protein sequence ID" value="KAK6360885.1"/>
    <property type="molecule type" value="Genomic_DNA"/>
</dbReference>
<organism evidence="2 3">
    <name type="scientific">Orbilia blumenaviensis</name>
    <dbReference type="NCBI Taxonomy" id="1796055"/>
    <lineage>
        <taxon>Eukaryota</taxon>
        <taxon>Fungi</taxon>
        <taxon>Dikarya</taxon>
        <taxon>Ascomycota</taxon>
        <taxon>Pezizomycotina</taxon>
        <taxon>Orbiliomycetes</taxon>
        <taxon>Orbiliales</taxon>
        <taxon>Orbiliaceae</taxon>
        <taxon>Orbilia</taxon>
    </lineage>
</organism>
<dbReference type="AlphaFoldDB" id="A0AAV9VFY5"/>
<accession>A0AAV9VFY5</accession>
<reference evidence="2 3" key="1">
    <citation type="submission" date="2019-10" db="EMBL/GenBank/DDBJ databases">
        <authorList>
            <person name="Palmer J.M."/>
        </authorList>
    </citation>
    <scope>NUCLEOTIDE SEQUENCE [LARGE SCALE GENOMIC DNA]</scope>
    <source>
        <strain evidence="2 3">TWF730</strain>
    </source>
</reference>
<feature type="region of interest" description="Disordered" evidence="1">
    <location>
        <begin position="58"/>
        <end position="82"/>
    </location>
</feature>